<proteinExistence type="predicted"/>
<organism evidence="1 2">
    <name type="scientific">Saccharopolyspora oryzae</name>
    <dbReference type="NCBI Taxonomy" id="2997343"/>
    <lineage>
        <taxon>Bacteria</taxon>
        <taxon>Bacillati</taxon>
        <taxon>Actinomycetota</taxon>
        <taxon>Actinomycetes</taxon>
        <taxon>Pseudonocardiales</taxon>
        <taxon>Pseudonocardiaceae</taxon>
        <taxon>Saccharopolyspora</taxon>
    </lineage>
</organism>
<name>A0ABT4V6I9_9PSEU</name>
<comment type="caution">
    <text evidence="1">The sequence shown here is derived from an EMBL/GenBank/DDBJ whole genome shotgun (WGS) entry which is preliminary data.</text>
</comment>
<dbReference type="EMBL" id="JAQGLA010000055">
    <property type="protein sequence ID" value="MDA3628907.1"/>
    <property type="molecule type" value="Genomic_DNA"/>
</dbReference>
<dbReference type="Pfam" id="PF09391">
    <property type="entry name" value="DUF2000"/>
    <property type="match status" value="1"/>
</dbReference>
<dbReference type="Gene3D" id="3.40.1490.10">
    <property type="entry name" value="Bit1"/>
    <property type="match status" value="1"/>
</dbReference>
<evidence type="ECO:0000313" key="2">
    <source>
        <dbReference type="Proteomes" id="UP001210380"/>
    </source>
</evidence>
<evidence type="ECO:0000313" key="1">
    <source>
        <dbReference type="EMBL" id="MDA3628907.1"/>
    </source>
</evidence>
<gene>
    <name evidence="1" type="ORF">OU415_25970</name>
</gene>
<sequence length="145" mass="15308">MALPTKLVLVVRSDLEANAAVNAAVVVGLSMGGRLPHLLGEDGADASGGVHAGLNPNPVPVLVADADQLRDLHDRAREREELTVVGFNETARRARDYDDYLRVLSGTPSGDVDQVAVAIFGPRNRVTGLTKRLPLLGSDHRGDAA</sequence>
<reference evidence="1 2" key="1">
    <citation type="submission" date="2022-11" db="EMBL/GenBank/DDBJ databases">
        <title>Draft genome sequence of Saccharopolyspora sp. WRP15-2 isolated from rhizosphere soils of wild rice in Thailand.</title>
        <authorList>
            <person name="Duangmal K."/>
            <person name="Kammanee S."/>
            <person name="Muangham S."/>
        </authorList>
    </citation>
    <scope>NUCLEOTIDE SEQUENCE [LARGE SCALE GENOMIC DNA]</scope>
    <source>
        <strain evidence="1 2">WRP15-2</strain>
    </source>
</reference>
<keyword evidence="2" id="KW-1185">Reference proteome</keyword>
<dbReference type="PIRSF" id="PIRSF033736">
    <property type="entry name" value="UCP033763"/>
    <property type="match status" value="1"/>
</dbReference>
<dbReference type="SUPFAM" id="SSF102462">
    <property type="entry name" value="Peptidyl-tRNA hydrolase II"/>
    <property type="match status" value="1"/>
</dbReference>
<dbReference type="RefSeq" id="WP_270951840.1">
    <property type="nucleotide sequence ID" value="NZ_JAQGLA010000055.1"/>
</dbReference>
<dbReference type="InterPro" id="IPR018988">
    <property type="entry name" value="DUF2000"/>
</dbReference>
<dbReference type="Proteomes" id="UP001210380">
    <property type="component" value="Unassembled WGS sequence"/>
</dbReference>
<dbReference type="InterPro" id="IPR023476">
    <property type="entry name" value="Pep_tRNA_hydro_II_dom_sf"/>
</dbReference>
<accession>A0ABT4V6I9</accession>
<dbReference type="InterPro" id="IPR017021">
    <property type="entry name" value="UCP033763"/>
</dbReference>
<protein>
    <submittedName>
        <fullName evidence="1">DUF2000 domain-containing protein</fullName>
    </submittedName>
</protein>